<evidence type="ECO:0000313" key="3">
    <source>
        <dbReference type="Proteomes" id="UP000008783"/>
    </source>
</evidence>
<dbReference type="AlphaFoldDB" id="E3L922"/>
<dbReference type="KEGG" id="pgr:PGTG_18669"/>
<dbReference type="PANTHER" id="PTHR31912:SF34">
    <property type="entry name" value="NOTOCHORD-RELATED PROTEIN"/>
    <property type="match status" value="1"/>
</dbReference>
<evidence type="ECO:0000313" key="2">
    <source>
        <dbReference type="EMBL" id="EFP93047.2"/>
    </source>
</evidence>
<keyword evidence="3" id="KW-1185">Reference proteome</keyword>
<dbReference type="RefSeq" id="XP_003337466.2">
    <property type="nucleotide sequence ID" value="XM_003337418.2"/>
</dbReference>
<evidence type="ECO:0000256" key="1">
    <source>
        <dbReference type="SAM" id="MobiDB-lite"/>
    </source>
</evidence>
<reference evidence="3" key="2">
    <citation type="journal article" date="2011" name="Proc. Natl. Acad. Sci. U.S.A.">
        <title>Obligate biotrophy features unraveled by the genomic analysis of rust fungi.</title>
        <authorList>
            <person name="Duplessis S."/>
            <person name="Cuomo C.A."/>
            <person name="Lin Y.-C."/>
            <person name="Aerts A."/>
            <person name="Tisserant E."/>
            <person name="Veneault-Fourrey C."/>
            <person name="Joly D.L."/>
            <person name="Hacquard S."/>
            <person name="Amselem J."/>
            <person name="Cantarel B.L."/>
            <person name="Chiu R."/>
            <person name="Coutinho P.M."/>
            <person name="Feau N."/>
            <person name="Field M."/>
            <person name="Frey P."/>
            <person name="Gelhaye E."/>
            <person name="Goldberg J."/>
            <person name="Grabherr M.G."/>
            <person name="Kodira C.D."/>
            <person name="Kohler A."/>
            <person name="Kuees U."/>
            <person name="Lindquist E.A."/>
            <person name="Lucas S.M."/>
            <person name="Mago R."/>
            <person name="Mauceli E."/>
            <person name="Morin E."/>
            <person name="Murat C."/>
            <person name="Pangilinan J.L."/>
            <person name="Park R."/>
            <person name="Pearson M."/>
            <person name="Quesneville H."/>
            <person name="Rouhier N."/>
            <person name="Sakthikumar S."/>
            <person name="Salamov A.A."/>
            <person name="Schmutz J."/>
            <person name="Selles B."/>
            <person name="Shapiro H."/>
            <person name="Tanguay P."/>
            <person name="Tuskan G.A."/>
            <person name="Henrissat B."/>
            <person name="Van de Peer Y."/>
            <person name="Rouze P."/>
            <person name="Ellis J.G."/>
            <person name="Dodds P.N."/>
            <person name="Schein J.E."/>
            <person name="Zhong S."/>
            <person name="Hamelin R.C."/>
            <person name="Grigoriev I.V."/>
            <person name="Szabo L.J."/>
            <person name="Martin F."/>
        </authorList>
    </citation>
    <scope>NUCLEOTIDE SEQUENCE [LARGE SCALE GENOMIC DNA]</scope>
    <source>
        <strain evidence="3">CRL 75-36-700-3 / race SCCL</strain>
    </source>
</reference>
<dbReference type="GeneID" id="10543024"/>
<feature type="compositionally biased region" description="Acidic residues" evidence="1">
    <location>
        <begin position="181"/>
        <end position="191"/>
    </location>
</feature>
<feature type="region of interest" description="Disordered" evidence="1">
    <location>
        <begin position="170"/>
        <end position="230"/>
    </location>
</feature>
<gene>
    <name evidence="2" type="ORF">PGTG_18669</name>
</gene>
<dbReference type="Proteomes" id="UP000008783">
    <property type="component" value="Unassembled WGS sequence"/>
</dbReference>
<dbReference type="OrthoDB" id="2947226at2759"/>
<protein>
    <submittedName>
        <fullName evidence="2">Uncharacterized protein</fullName>
    </submittedName>
</protein>
<name>E3L922_PUCGT</name>
<feature type="compositionally biased region" description="Acidic residues" evidence="1">
    <location>
        <begin position="203"/>
        <end position="230"/>
    </location>
</feature>
<proteinExistence type="predicted"/>
<sequence length="230" mass="25171">MVSVPPEALLEAHPSAVVKQVGRVDVSKHDCVGSGSFVEVGKSPMGELVVGHVDSLWEVSANGSTPGFFASMNFILGCINVQHNCHRGECPIELTKEEDMERQRTGRKGWQVEQSDQEHYIINSGALRNAVLHQRISGLPMDLPDRHKWTEAIDLGLGIWNIGLDPIQSDDKHFDEYQPGSEDDAEGETDSEFARSSNSSGSDNDEDVDGEEDADGETDSEYDGEADDEV</sequence>
<dbReference type="InParanoid" id="E3L922"/>
<dbReference type="PANTHER" id="PTHR31912">
    <property type="entry name" value="IP13529P"/>
    <property type="match status" value="1"/>
</dbReference>
<reference key="1">
    <citation type="submission" date="2007-01" db="EMBL/GenBank/DDBJ databases">
        <title>The Genome Sequence of Puccinia graminis f. sp. tritici Strain CRL 75-36-700-3.</title>
        <authorList>
            <consortium name="The Broad Institute Genome Sequencing Platform"/>
            <person name="Birren B."/>
            <person name="Lander E."/>
            <person name="Galagan J."/>
            <person name="Nusbaum C."/>
            <person name="Devon K."/>
            <person name="Cuomo C."/>
            <person name="Jaffe D."/>
            <person name="Butler J."/>
            <person name="Alvarez P."/>
            <person name="Gnerre S."/>
            <person name="Grabherr M."/>
            <person name="Mauceli E."/>
            <person name="Brockman W."/>
            <person name="Young S."/>
            <person name="LaButti K."/>
            <person name="Sykes S."/>
            <person name="DeCaprio D."/>
            <person name="Crawford M."/>
            <person name="Koehrsen M."/>
            <person name="Engels R."/>
            <person name="Montgomery P."/>
            <person name="Pearson M."/>
            <person name="Howarth C."/>
            <person name="Larson L."/>
            <person name="White J."/>
            <person name="Zeng Q."/>
            <person name="Kodira C."/>
            <person name="Yandava C."/>
            <person name="Alvarado L."/>
            <person name="O'Leary S."/>
            <person name="Szabo L."/>
            <person name="Dean R."/>
            <person name="Schein J."/>
        </authorList>
    </citation>
    <scope>NUCLEOTIDE SEQUENCE</scope>
    <source>
        <strain>CRL 75-36-700-3</strain>
    </source>
</reference>
<organism evidence="2 3">
    <name type="scientific">Puccinia graminis f. sp. tritici (strain CRL 75-36-700-3 / race SCCL)</name>
    <name type="common">Black stem rust fungus</name>
    <dbReference type="NCBI Taxonomy" id="418459"/>
    <lineage>
        <taxon>Eukaryota</taxon>
        <taxon>Fungi</taxon>
        <taxon>Dikarya</taxon>
        <taxon>Basidiomycota</taxon>
        <taxon>Pucciniomycotina</taxon>
        <taxon>Pucciniomycetes</taxon>
        <taxon>Pucciniales</taxon>
        <taxon>Pucciniaceae</taxon>
        <taxon>Puccinia</taxon>
    </lineage>
</organism>
<dbReference type="HOGENOM" id="CLU_105145_0_0_1"/>
<dbReference type="EMBL" id="DS178380">
    <property type="protein sequence ID" value="EFP93047.2"/>
    <property type="molecule type" value="Genomic_DNA"/>
</dbReference>
<dbReference type="VEuPathDB" id="FungiDB:PGTG_18669"/>
<accession>E3L922</accession>